<dbReference type="EMBL" id="CAMPGE010008221">
    <property type="protein sequence ID" value="CAI2367126.1"/>
    <property type="molecule type" value="Genomic_DNA"/>
</dbReference>
<evidence type="ECO:0000313" key="2">
    <source>
        <dbReference type="Proteomes" id="UP001295684"/>
    </source>
</evidence>
<reference evidence="1" key="1">
    <citation type="submission" date="2023-07" db="EMBL/GenBank/DDBJ databases">
        <authorList>
            <consortium name="AG Swart"/>
            <person name="Singh M."/>
            <person name="Singh A."/>
            <person name="Seah K."/>
            <person name="Emmerich C."/>
        </authorList>
    </citation>
    <scope>NUCLEOTIDE SEQUENCE</scope>
    <source>
        <strain evidence="1">DP1</strain>
    </source>
</reference>
<evidence type="ECO:0000313" key="1">
    <source>
        <dbReference type="EMBL" id="CAI2367126.1"/>
    </source>
</evidence>
<protein>
    <submittedName>
        <fullName evidence="1">Uncharacterized protein</fullName>
    </submittedName>
</protein>
<dbReference type="Proteomes" id="UP001295684">
    <property type="component" value="Unassembled WGS sequence"/>
</dbReference>
<accession>A0AAD1UFS2</accession>
<name>A0AAD1UFS2_EUPCR</name>
<comment type="caution">
    <text evidence="1">The sequence shown here is derived from an EMBL/GenBank/DDBJ whole genome shotgun (WGS) entry which is preliminary data.</text>
</comment>
<keyword evidence="2" id="KW-1185">Reference proteome</keyword>
<organism evidence="1 2">
    <name type="scientific">Euplotes crassus</name>
    <dbReference type="NCBI Taxonomy" id="5936"/>
    <lineage>
        <taxon>Eukaryota</taxon>
        <taxon>Sar</taxon>
        <taxon>Alveolata</taxon>
        <taxon>Ciliophora</taxon>
        <taxon>Intramacronucleata</taxon>
        <taxon>Spirotrichea</taxon>
        <taxon>Hypotrichia</taxon>
        <taxon>Euplotida</taxon>
        <taxon>Euplotidae</taxon>
        <taxon>Moneuplotes</taxon>
    </lineage>
</organism>
<proteinExistence type="predicted"/>
<dbReference type="AlphaFoldDB" id="A0AAD1UFS2"/>
<sequence>MGSKPSGTKFCKRFDTDVSPRPCSPTILLTNEEVLKKFREKGHDCLKGETLTDENFYFLQMLKAFNPKDQEESRSCIRFIDFIGSMKEYMSKFKDEFYLNYSSLFIILVSTVINKCLGCYYNVLPNDPATLNIIKSFIKLLENNYVDQLGNKLFPDQYYLNKRSQDDDVFTFLIKSKNCKIVLEIIKKHPEKMIKLCNSECKWSLLHIFAMKGIKFNEDEQMCVKWLIFNTDDPKPNWMNKNFLETAITQGTTNFSFFCLCYKKKAMLPLLVYIMKKTSIRDNLLPIVLKSYASLDEKALDITLLKDIMKPNFYSMIEENKSFFHKYSI</sequence>
<gene>
    <name evidence="1" type="ORF">ECRASSUSDP1_LOCUS8403</name>
</gene>